<dbReference type="Pfam" id="PF08282">
    <property type="entry name" value="Hydrolase_3"/>
    <property type="match status" value="1"/>
</dbReference>
<evidence type="ECO:0000313" key="2">
    <source>
        <dbReference type="EMBL" id="GGC77747.1"/>
    </source>
</evidence>
<feature type="region of interest" description="Disordered" evidence="1">
    <location>
        <begin position="1"/>
        <end position="30"/>
    </location>
</feature>
<dbReference type="PANTHER" id="PTHR10000">
    <property type="entry name" value="PHOSPHOSERINE PHOSPHATASE"/>
    <property type="match status" value="1"/>
</dbReference>
<feature type="compositionally biased region" description="Pro residues" evidence="1">
    <location>
        <begin position="317"/>
        <end position="333"/>
    </location>
</feature>
<comment type="caution">
    <text evidence="2">The sequence shown here is derived from an EMBL/GenBank/DDBJ whole genome shotgun (WGS) entry which is preliminary data.</text>
</comment>
<evidence type="ECO:0000256" key="1">
    <source>
        <dbReference type="SAM" id="MobiDB-lite"/>
    </source>
</evidence>
<proteinExistence type="predicted"/>
<dbReference type="Gene3D" id="3.30.1240.10">
    <property type="match status" value="1"/>
</dbReference>
<gene>
    <name evidence="2" type="ORF">GCM10011512_00350</name>
</gene>
<dbReference type="SUPFAM" id="SSF56784">
    <property type="entry name" value="HAD-like"/>
    <property type="match status" value="1"/>
</dbReference>
<sequence>MTRARRSSASTSSATASAAPGSRAGTKRSSARVRLIASDLDGTIVGHDGKISARTVDAFAAARAAGVGIVFVTGRPPRWLDPLVDQLGHEGLVICSNGAVVYDLGQRRVLDRTTIAADDVYAARERIEQAFPDARFALESLAGFVVEPGFLDIESIELRELAPQWIADVLPRRARVTDGVEEEIPDDESVVKFLAKHPTLTPDDFLGHVRGLVSDLVAVTHSSPGVALVEMAPQGIDKAVTLARYAERHGIDAGDVYAFGDMPNDRQMLRWAGHGYAMASGHPEAREAAANLAPPFDEDGVAQVIEGVLASGHDADPPSPAAPSPEPQDPARA</sequence>
<feature type="region of interest" description="Disordered" evidence="1">
    <location>
        <begin position="309"/>
        <end position="333"/>
    </location>
</feature>
<dbReference type="InterPro" id="IPR023214">
    <property type="entry name" value="HAD_sf"/>
</dbReference>
<reference evidence="3" key="1">
    <citation type="journal article" date="2019" name="Int. J. Syst. Evol. Microbiol.">
        <title>The Global Catalogue of Microorganisms (GCM) 10K type strain sequencing project: providing services to taxonomists for standard genome sequencing and annotation.</title>
        <authorList>
            <consortium name="The Broad Institute Genomics Platform"/>
            <consortium name="The Broad Institute Genome Sequencing Center for Infectious Disease"/>
            <person name="Wu L."/>
            <person name="Ma J."/>
        </authorList>
    </citation>
    <scope>NUCLEOTIDE SEQUENCE [LARGE SCALE GENOMIC DNA]</scope>
    <source>
        <strain evidence="3">CGMCC 1.15480</strain>
    </source>
</reference>
<dbReference type="Proteomes" id="UP000597761">
    <property type="component" value="Unassembled WGS sequence"/>
</dbReference>
<dbReference type="Gene3D" id="3.40.50.1000">
    <property type="entry name" value="HAD superfamily/HAD-like"/>
    <property type="match status" value="1"/>
</dbReference>
<keyword evidence="3" id="KW-1185">Reference proteome</keyword>
<keyword evidence="2" id="KW-0378">Hydrolase</keyword>
<accession>A0ABQ1NKT3</accession>
<dbReference type="InterPro" id="IPR036412">
    <property type="entry name" value="HAD-like_sf"/>
</dbReference>
<dbReference type="GO" id="GO:0016787">
    <property type="term" value="F:hydrolase activity"/>
    <property type="evidence" value="ECO:0007669"/>
    <property type="project" value="UniProtKB-KW"/>
</dbReference>
<feature type="compositionally biased region" description="Low complexity" evidence="1">
    <location>
        <begin position="7"/>
        <end position="24"/>
    </location>
</feature>
<dbReference type="EMBL" id="BMJI01000001">
    <property type="protein sequence ID" value="GGC77747.1"/>
    <property type="molecule type" value="Genomic_DNA"/>
</dbReference>
<organism evidence="2 3">
    <name type="scientific">Tersicoccus solisilvae</name>
    <dbReference type="NCBI Taxonomy" id="1882339"/>
    <lineage>
        <taxon>Bacteria</taxon>
        <taxon>Bacillati</taxon>
        <taxon>Actinomycetota</taxon>
        <taxon>Actinomycetes</taxon>
        <taxon>Micrococcales</taxon>
        <taxon>Micrococcaceae</taxon>
        <taxon>Tersicoccus</taxon>
    </lineage>
</organism>
<name>A0ABQ1NKT3_9MICC</name>
<evidence type="ECO:0000313" key="3">
    <source>
        <dbReference type="Proteomes" id="UP000597761"/>
    </source>
</evidence>
<dbReference type="NCBIfam" id="TIGR01484">
    <property type="entry name" value="HAD-SF-IIB"/>
    <property type="match status" value="1"/>
</dbReference>
<dbReference type="InterPro" id="IPR006379">
    <property type="entry name" value="HAD-SF_hydro_IIB"/>
</dbReference>
<dbReference type="PANTHER" id="PTHR10000:SF8">
    <property type="entry name" value="HAD SUPERFAMILY HYDROLASE-LIKE, TYPE 3"/>
    <property type="match status" value="1"/>
</dbReference>
<protein>
    <submittedName>
        <fullName evidence="2">Hydrolase</fullName>
    </submittedName>
</protein>